<comment type="subcellular location">
    <subcellularLocation>
        <location evidence="1">Membrane</location>
        <topology evidence="1">Single-pass membrane protein</topology>
    </subcellularLocation>
</comment>
<name>A0ABU6K8D9_9RHOO</name>
<keyword evidence="3 6" id="KW-0812">Transmembrane</keyword>
<dbReference type="NCBIfam" id="TIGR02532">
    <property type="entry name" value="IV_pilin_GFxxxE"/>
    <property type="match status" value="1"/>
</dbReference>
<protein>
    <submittedName>
        <fullName evidence="7">GspH/FimT family pseudopilin</fullName>
    </submittedName>
</protein>
<dbReference type="SUPFAM" id="SSF54523">
    <property type="entry name" value="Pili subunits"/>
    <property type="match status" value="1"/>
</dbReference>
<sequence>MRSARRGFTLIEVMVVLLIISITVAVVSVNFGVLDRRNTADEVERLQRVLQFAAERAAVRGNPIQVEFLPGSYRFSQLDASGKWQLMFEPRELIEHDWQAGLAPGQLSVADRPVEAADARIVFTSEAPRFRLEVLTPDGIRTLTGNSAGEVLTDTAITTVGVRS</sequence>
<evidence type="ECO:0000256" key="6">
    <source>
        <dbReference type="SAM" id="Phobius"/>
    </source>
</evidence>
<dbReference type="EMBL" id="JAYXHS010000005">
    <property type="protein sequence ID" value="MEC5388142.1"/>
    <property type="molecule type" value="Genomic_DNA"/>
</dbReference>
<proteinExistence type="predicted"/>
<keyword evidence="5 6" id="KW-0472">Membrane</keyword>
<evidence type="ECO:0000256" key="4">
    <source>
        <dbReference type="ARBA" id="ARBA00022989"/>
    </source>
</evidence>
<feature type="transmembrane region" description="Helical" evidence="6">
    <location>
        <begin position="7"/>
        <end position="29"/>
    </location>
</feature>
<dbReference type="InterPro" id="IPR045584">
    <property type="entry name" value="Pilin-like"/>
</dbReference>
<evidence type="ECO:0000256" key="3">
    <source>
        <dbReference type="ARBA" id="ARBA00022692"/>
    </source>
</evidence>
<dbReference type="InterPro" id="IPR012902">
    <property type="entry name" value="N_methyl_site"/>
</dbReference>
<dbReference type="Pfam" id="PF07963">
    <property type="entry name" value="N_methyl"/>
    <property type="match status" value="1"/>
</dbReference>
<evidence type="ECO:0000256" key="5">
    <source>
        <dbReference type="ARBA" id="ARBA00023136"/>
    </source>
</evidence>
<evidence type="ECO:0000256" key="2">
    <source>
        <dbReference type="ARBA" id="ARBA00022481"/>
    </source>
</evidence>
<accession>A0ABU6K8D9</accession>
<keyword evidence="8" id="KW-1185">Reference proteome</keyword>
<dbReference type="Gene3D" id="3.55.40.10">
    <property type="entry name" value="minor pseudopilin epsh domain"/>
    <property type="match status" value="1"/>
</dbReference>
<keyword evidence="2" id="KW-0488">Methylation</keyword>
<dbReference type="InterPro" id="IPR002416">
    <property type="entry name" value="T2SS_protein-GspH"/>
</dbReference>
<evidence type="ECO:0000313" key="8">
    <source>
        <dbReference type="Proteomes" id="UP001331561"/>
    </source>
</evidence>
<reference evidence="7 8" key="1">
    <citation type="submission" date="2024-01" db="EMBL/GenBank/DDBJ databases">
        <title>Uliginosibacterium soil sp. nov.</title>
        <authorList>
            <person name="Lv Y."/>
        </authorList>
    </citation>
    <scope>NUCLEOTIDE SEQUENCE [LARGE SCALE GENOMIC DNA]</scope>
    <source>
        <strain evidence="7 8">H3</strain>
    </source>
</reference>
<evidence type="ECO:0000313" key="7">
    <source>
        <dbReference type="EMBL" id="MEC5388142.1"/>
    </source>
</evidence>
<comment type="caution">
    <text evidence="7">The sequence shown here is derived from an EMBL/GenBank/DDBJ whole genome shotgun (WGS) entry which is preliminary data.</text>
</comment>
<organism evidence="7 8">
    <name type="scientific">Uliginosibacterium silvisoli</name>
    <dbReference type="NCBI Taxonomy" id="3114758"/>
    <lineage>
        <taxon>Bacteria</taxon>
        <taxon>Pseudomonadati</taxon>
        <taxon>Pseudomonadota</taxon>
        <taxon>Betaproteobacteria</taxon>
        <taxon>Rhodocyclales</taxon>
        <taxon>Zoogloeaceae</taxon>
        <taxon>Uliginosibacterium</taxon>
    </lineage>
</organism>
<dbReference type="Proteomes" id="UP001331561">
    <property type="component" value="Unassembled WGS sequence"/>
</dbReference>
<dbReference type="RefSeq" id="WP_327601119.1">
    <property type="nucleotide sequence ID" value="NZ_JAYXHS010000005.1"/>
</dbReference>
<keyword evidence="4 6" id="KW-1133">Transmembrane helix</keyword>
<dbReference type="PRINTS" id="PR00885">
    <property type="entry name" value="BCTERIALGSPH"/>
</dbReference>
<dbReference type="PROSITE" id="PS00409">
    <property type="entry name" value="PROKAR_NTER_METHYL"/>
    <property type="match status" value="1"/>
</dbReference>
<gene>
    <name evidence="7" type="ORF">VVD49_20580</name>
</gene>
<evidence type="ECO:0000256" key="1">
    <source>
        <dbReference type="ARBA" id="ARBA00004167"/>
    </source>
</evidence>